<keyword evidence="7" id="KW-0560">Oxidoreductase</keyword>
<protein>
    <submittedName>
        <fullName evidence="7">Glycolate dehydrogenase, iron-sulfur subunit GlcF</fullName>
        <ecNumber evidence="7">1.1.99.14</ecNumber>
    </submittedName>
</protein>
<dbReference type="NCBIfam" id="NF008434">
    <property type="entry name" value="PRK11274.1"/>
    <property type="match status" value="1"/>
</dbReference>
<dbReference type="GO" id="GO:0046872">
    <property type="term" value="F:metal ion binding"/>
    <property type="evidence" value="ECO:0007669"/>
    <property type="project" value="UniProtKB-KW"/>
</dbReference>
<dbReference type="Pfam" id="PF02754">
    <property type="entry name" value="CCG"/>
    <property type="match status" value="2"/>
</dbReference>
<dbReference type="InterPro" id="IPR012257">
    <property type="entry name" value="Glc_ox_4Fe-4S"/>
</dbReference>
<dbReference type="EMBL" id="UOFO01000094">
    <property type="protein sequence ID" value="VAW86524.1"/>
    <property type="molecule type" value="Genomic_DNA"/>
</dbReference>
<keyword evidence="3" id="KW-0677">Repeat</keyword>
<feature type="domain" description="4Fe-4S ferredoxin-type" evidence="6">
    <location>
        <begin position="17"/>
        <end position="48"/>
    </location>
</feature>
<dbReference type="Gene3D" id="1.10.1060.10">
    <property type="entry name" value="Alpha-helical ferredoxin"/>
    <property type="match status" value="1"/>
</dbReference>
<evidence type="ECO:0000313" key="7">
    <source>
        <dbReference type="EMBL" id="VAW86524.1"/>
    </source>
</evidence>
<reference evidence="7" key="1">
    <citation type="submission" date="2018-06" db="EMBL/GenBank/DDBJ databases">
        <authorList>
            <person name="Zhirakovskaya E."/>
        </authorList>
    </citation>
    <scope>NUCLEOTIDE SEQUENCE</scope>
</reference>
<evidence type="ECO:0000256" key="2">
    <source>
        <dbReference type="ARBA" id="ARBA00022723"/>
    </source>
</evidence>
<dbReference type="PANTHER" id="PTHR32479">
    <property type="entry name" value="GLYCOLATE OXIDASE IRON-SULFUR SUBUNIT"/>
    <property type="match status" value="1"/>
</dbReference>
<feature type="domain" description="4Fe-4S ferredoxin-type" evidence="6">
    <location>
        <begin position="69"/>
        <end position="98"/>
    </location>
</feature>
<dbReference type="PANTHER" id="PTHR32479:SF17">
    <property type="entry name" value="GLYCOLATE OXIDASE IRON-SULFUR SUBUNIT"/>
    <property type="match status" value="1"/>
</dbReference>
<dbReference type="PROSITE" id="PS51379">
    <property type="entry name" value="4FE4S_FER_2"/>
    <property type="match status" value="2"/>
</dbReference>
<dbReference type="EC" id="1.1.99.14" evidence="7"/>
<dbReference type="InterPro" id="IPR017896">
    <property type="entry name" value="4Fe4S_Fe-S-bd"/>
</dbReference>
<organism evidence="7">
    <name type="scientific">hydrothermal vent metagenome</name>
    <dbReference type="NCBI Taxonomy" id="652676"/>
    <lineage>
        <taxon>unclassified sequences</taxon>
        <taxon>metagenomes</taxon>
        <taxon>ecological metagenomes</taxon>
    </lineage>
</organism>
<evidence type="ECO:0000256" key="3">
    <source>
        <dbReference type="ARBA" id="ARBA00022737"/>
    </source>
</evidence>
<evidence type="ECO:0000256" key="4">
    <source>
        <dbReference type="ARBA" id="ARBA00023004"/>
    </source>
</evidence>
<evidence type="ECO:0000256" key="5">
    <source>
        <dbReference type="ARBA" id="ARBA00023014"/>
    </source>
</evidence>
<dbReference type="PIRSF" id="PIRSF000139">
    <property type="entry name" value="Glc_ox_4Fe-4S"/>
    <property type="match status" value="1"/>
</dbReference>
<dbReference type="GO" id="GO:0019154">
    <property type="term" value="F:glycolate dehydrogenase activity"/>
    <property type="evidence" value="ECO:0007669"/>
    <property type="project" value="UniProtKB-EC"/>
</dbReference>
<name>A0A3B0ZYH6_9ZZZZ</name>
<evidence type="ECO:0000259" key="6">
    <source>
        <dbReference type="PROSITE" id="PS51379"/>
    </source>
</evidence>
<dbReference type="FunFam" id="1.10.1060.10:FF:000012">
    <property type="entry name" value="Glycolate oxidase iron-sulfur subunit"/>
    <property type="match status" value="1"/>
</dbReference>
<sequence>MQTAINPSLKILKNSDELAEADTILRSCVHCGFCIATCPTYLLLGDELDSPRGRIYLIKSLLEGKEVTTKTQQHLDRCLTCRSCETTCPSGVRYSRLLEIGRNLMEEKVPRPLVERIKRRLLLKVLPDSRKIGFIIKVGQWVKPLLPSAFKKKLPAKTIHLDEQTLTQHTRRMLVLAGCVQPHATPNTNAATARVLEQLGISLVSAAQTGCCGAINQHLSDEERAKQRMRDNIDAWWPFIENENPVEAIALTASGCGLMVKEYGDVLKNDTVYAKKALKVSALAKDISEILATEILNKDPLKPLAQSGKGIKVAYHAPCTLQHGQQITGVVEQLLERAGYTLTPVANGHLCCGSAGTYSLLQPTLSQELLKQKIGHLTAGTPDIIVTANMGCQLHLSEGSDIPVKHWIELLN</sequence>
<dbReference type="PROSITE" id="PS00198">
    <property type="entry name" value="4FE4S_FER_1"/>
    <property type="match status" value="2"/>
</dbReference>
<keyword evidence="4" id="KW-0408">Iron</keyword>
<dbReference type="Pfam" id="PF13183">
    <property type="entry name" value="Fer4_8"/>
    <property type="match status" value="1"/>
</dbReference>
<dbReference type="InterPro" id="IPR017900">
    <property type="entry name" value="4Fe4S_Fe_S_CS"/>
</dbReference>
<keyword evidence="5" id="KW-0411">Iron-sulfur</keyword>
<dbReference type="InterPro" id="IPR004017">
    <property type="entry name" value="Cys_rich_dom"/>
</dbReference>
<dbReference type="GO" id="GO:0051539">
    <property type="term" value="F:4 iron, 4 sulfur cluster binding"/>
    <property type="evidence" value="ECO:0007669"/>
    <property type="project" value="UniProtKB-KW"/>
</dbReference>
<gene>
    <name evidence="7" type="ORF">MNBD_GAMMA16-2304</name>
</gene>
<evidence type="ECO:0000256" key="1">
    <source>
        <dbReference type="ARBA" id="ARBA00022485"/>
    </source>
</evidence>
<accession>A0A3B0ZYH6</accession>
<keyword evidence="2" id="KW-0479">Metal-binding</keyword>
<keyword evidence="1" id="KW-0004">4Fe-4S</keyword>
<dbReference type="SUPFAM" id="SSF54862">
    <property type="entry name" value="4Fe-4S ferredoxins"/>
    <property type="match status" value="1"/>
</dbReference>
<proteinExistence type="predicted"/>
<dbReference type="InterPro" id="IPR009051">
    <property type="entry name" value="Helical_ferredxn"/>
</dbReference>
<dbReference type="AlphaFoldDB" id="A0A3B0ZYH6"/>